<keyword evidence="2" id="KW-1185">Reference proteome</keyword>
<organism evidence="1 2">
    <name type="scientific">Macrolepiota fuliginosa MF-IS2</name>
    <dbReference type="NCBI Taxonomy" id="1400762"/>
    <lineage>
        <taxon>Eukaryota</taxon>
        <taxon>Fungi</taxon>
        <taxon>Dikarya</taxon>
        <taxon>Basidiomycota</taxon>
        <taxon>Agaricomycotina</taxon>
        <taxon>Agaricomycetes</taxon>
        <taxon>Agaricomycetidae</taxon>
        <taxon>Agaricales</taxon>
        <taxon>Agaricineae</taxon>
        <taxon>Agaricaceae</taxon>
        <taxon>Macrolepiota</taxon>
    </lineage>
</organism>
<evidence type="ECO:0000313" key="1">
    <source>
        <dbReference type="EMBL" id="KAF9440275.1"/>
    </source>
</evidence>
<reference evidence="1" key="1">
    <citation type="submission" date="2020-11" db="EMBL/GenBank/DDBJ databases">
        <authorList>
            <consortium name="DOE Joint Genome Institute"/>
            <person name="Ahrendt S."/>
            <person name="Riley R."/>
            <person name="Andreopoulos W."/>
            <person name="Labutti K."/>
            <person name="Pangilinan J."/>
            <person name="Ruiz-Duenas F.J."/>
            <person name="Barrasa J.M."/>
            <person name="Sanchez-Garcia M."/>
            <person name="Camarero S."/>
            <person name="Miyauchi S."/>
            <person name="Serrano A."/>
            <person name="Linde D."/>
            <person name="Babiker R."/>
            <person name="Drula E."/>
            <person name="Ayuso-Fernandez I."/>
            <person name="Pacheco R."/>
            <person name="Padilla G."/>
            <person name="Ferreira P."/>
            <person name="Barriuso J."/>
            <person name="Kellner H."/>
            <person name="Castanera R."/>
            <person name="Alfaro M."/>
            <person name="Ramirez L."/>
            <person name="Pisabarro A.G."/>
            <person name="Kuo A."/>
            <person name="Tritt A."/>
            <person name="Lipzen A."/>
            <person name="He G."/>
            <person name="Yan M."/>
            <person name="Ng V."/>
            <person name="Cullen D."/>
            <person name="Martin F."/>
            <person name="Rosso M.-N."/>
            <person name="Henrissat B."/>
            <person name="Hibbett D."/>
            <person name="Martinez A.T."/>
            <person name="Grigoriev I.V."/>
        </authorList>
    </citation>
    <scope>NUCLEOTIDE SEQUENCE</scope>
    <source>
        <strain evidence="1">MF-IS2</strain>
    </source>
</reference>
<accession>A0A9P6BWB7</accession>
<gene>
    <name evidence="1" type="ORF">P691DRAFT_782802</name>
</gene>
<sequence length="110" mass="12731">MWKTIKYVGSEVVWAACCRISDDDLPVIVEEARKFDFCHLPPSALGQMTEFLTWLNRRVWVGVFQIHIFNRQVRGFLLQFCVCAFWDVPDAPNMEGSFDRAQAQELSSTL</sequence>
<evidence type="ECO:0000313" key="2">
    <source>
        <dbReference type="Proteomes" id="UP000807342"/>
    </source>
</evidence>
<protein>
    <submittedName>
        <fullName evidence="1">Uncharacterized protein</fullName>
    </submittedName>
</protein>
<proteinExistence type="predicted"/>
<dbReference type="AlphaFoldDB" id="A0A9P6BWB7"/>
<dbReference type="Proteomes" id="UP000807342">
    <property type="component" value="Unassembled WGS sequence"/>
</dbReference>
<dbReference type="EMBL" id="MU152679">
    <property type="protein sequence ID" value="KAF9440275.1"/>
    <property type="molecule type" value="Genomic_DNA"/>
</dbReference>
<name>A0A9P6BWB7_9AGAR</name>
<comment type="caution">
    <text evidence="1">The sequence shown here is derived from an EMBL/GenBank/DDBJ whole genome shotgun (WGS) entry which is preliminary data.</text>
</comment>